<comment type="caution">
    <text evidence="1">The sequence shown here is derived from an EMBL/GenBank/DDBJ whole genome shotgun (WGS) entry which is preliminary data.</text>
</comment>
<dbReference type="PATRIC" id="fig|861450.3.peg.893"/>
<protein>
    <submittedName>
        <fullName evidence="1">Uncharacterized protein</fullName>
    </submittedName>
</protein>
<accession>G9YH28</accession>
<sequence length="43" mass="5029">MKTVNDDYGIDLSIEIDKAIKRGKKPSVIAQIKKYQEQQEKYD</sequence>
<dbReference type="EMBL" id="AGCJ01000038">
    <property type="protein sequence ID" value="EHM41083.1"/>
    <property type="molecule type" value="Genomic_DNA"/>
</dbReference>
<keyword evidence="2" id="KW-1185">Reference proteome</keyword>
<evidence type="ECO:0000313" key="1">
    <source>
        <dbReference type="EMBL" id="EHM41083.1"/>
    </source>
</evidence>
<name>G9YH28_9FIRM</name>
<dbReference type="AlphaFoldDB" id="G9YH28"/>
<dbReference type="STRING" id="861450.HMPREF0080_00953"/>
<gene>
    <name evidence="1" type="ORF">HMPREF0080_00953</name>
</gene>
<dbReference type="Proteomes" id="UP000005481">
    <property type="component" value="Unassembled WGS sequence"/>
</dbReference>
<dbReference type="HOGENOM" id="CLU_3228820_0_0_9"/>
<proteinExistence type="predicted"/>
<reference evidence="1 2" key="1">
    <citation type="submission" date="2011-08" db="EMBL/GenBank/DDBJ databases">
        <authorList>
            <person name="Weinstock G."/>
            <person name="Sodergren E."/>
            <person name="Clifton S."/>
            <person name="Fulton L."/>
            <person name="Fulton B."/>
            <person name="Courtney L."/>
            <person name="Fronick C."/>
            <person name="Harrison M."/>
            <person name="Strong C."/>
            <person name="Farmer C."/>
            <person name="Delahaunty K."/>
            <person name="Markovic C."/>
            <person name="Hall O."/>
            <person name="Minx P."/>
            <person name="Tomlinson C."/>
            <person name="Mitreva M."/>
            <person name="Hou S."/>
            <person name="Chen J."/>
            <person name="Wollam A."/>
            <person name="Pepin K.H."/>
            <person name="Johnson M."/>
            <person name="Bhonagiri V."/>
            <person name="Zhang X."/>
            <person name="Suruliraj S."/>
            <person name="Warren W."/>
            <person name="Chinwalla A."/>
            <person name="Mardis E.R."/>
            <person name="Wilson R.K."/>
        </authorList>
    </citation>
    <scope>NUCLEOTIDE SEQUENCE [LARGE SCALE GENOMIC DNA]</scope>
    <source>
        <strain evidence="1 2">F0357</strain>
    </source>
</reference>
<dbReference type="eggNOG" id="ENOG5033N5K">
    <property type="taxonomic scope" value="Bacteria"/>
</dbReference>
<organism evidence="1 2">
    <name type="scientific">Anaeroglobus geminatus F0357</name>
    <dbReference type="NCBI Taxonomy" id="861450"/>
    <lineage>
        <taxon>Bacteria</taxon>
        <taxon>Bacillati</taxon>
        <taxon>Bacillota</taxon>
        <taxon>Negativicutes</taxon>
        <taxon>Veillonellales</taxon>
        <taxon>Veillonellaceae</taxon>
        <taxon>Anaeroglobus</taxon>
    </lineage>
</organism>
<evidence type="ECO:0000313" key="2">
    <source>
        <dbReference type="Proteomes" id="UP000005481"/>
    </source>
</evidence>